<dbReference type="AlphaFoldDB" id="A0A1C3XTV9"/>
<evidence type="ECO:0000313" key="3">
    <source>
        <dbReference type="Proteomes" id="UP000199184"/>
    </source>
</evidence>
<protein>
    <submittedName>
        <fullName evidence="2">Uncharacterized protein</fullName>
    </submittedName>
</protein>
<accession>A0A1C3XTV9</accession>
<feature type="signal peptide" evidence="1">
    <location>
        <begin position="1"/>
        <end position="24"/>
    </location>
</feature>
<name>A0A1C3XTV9_9BRAD</name>
<sequence>MKGLTRASCLAAAALSLIASRADAAIIDWQAELQRCRELRASVAPLLQAGEGISAVGRSNRSVRRCIWIQRMAVRKKIPGAEAW</sequence>
<gene>
    <name evidence="2" type="ORF">GA0061098_104727</name>
</gene>
<evidence type="ECO:0000313" key="2">
    <source>
        <dbReference type="EMBL" id="SCB55635.1"/>
    </source>
</evidence>
<keyword evidence="1" id="KW-0732">Signal</keyword>
<keyword evidence="3" id="KW-1185">Reference proteome</keyword>
<feature type="chain" id="PRO_5008686925" evidence="1">
    <location>
        <begin position="25"/>
        <end position="84"/>
    </location>
</feature>
<organism evidence="2 3">
    <name type="scientific">Bradyrhizobium shewense</name>
    <dbReference type="NCBI Taxonomy" id="1761772"/>
    <lineage>
        <taxon>Bacteria</taxon>
        <taxon>Pseudomonadati</taxon>
        <taxon>Pseudomonadota</taxon>
        <taxon>Alphaproteobacteria</taxon>
        <taxon>Hyphomicrobiales</taxon>
        <taxon>Nitrobacteraceae</taxon>
        <taxon>Bradyrhizobium</taxon>
    </lineage>
</organism>
<dbReference type="EMBL" id="FMAI01000047">
    <property type="protein sequence ID" value="SCB55635.1"/>
    <property type="molecule type" value="Genomic_DNA"/>
</dbReference>
<proteinExistence type="predicted"/>
<reference evidence="3" key="1">
    <citation type="submission" date="2016-08" db="EMBL/GenBank/DDBJ databases">
        <authorList>
            <person name="Varghese N."/>
            <person name="Submissions Spin"/>
        </authorList>
    </citation>
    <scope>NUCLEOTIDE SEQUENCE [LARGE SCALE GENOMIC DNA]</scope>
    <source>
        <strain evidence="3">ERR11</strain>
    </source>
</reference>
<dbReference type="Proteomes" id="UP000199184">
    <property type="component" value="Unassembled WGS sequence"/>
</dbReference>
<evidence type="ECO:0000256" key="1">
    <source>
        <dbReference type="SAM" id="SignalP"/>
    </source>
</evidence>